<comment type="caution">
    <text evidence="3">The sequence shown here is derived from an EMBL/GenBank/DDBJ whole genome shotgun (WGS) entry which is preliminary data.</text>
</comment>
<evidence type="ECO:0000313" key="3">
    <source>
        <dbReference type="EMBL" id="MBM9469544.1"/>
    </source>
</evidence>
<dbReference type="Pfam" id="PF03795">
    <property type="entry name" value="YCII"/>
    <property type="match status" value="1"/>
</dbReference>
<name>A0A938YJY5_9ACTN</name>
<reference evidence="3" key="1">
    <citation type="submission" date="2021-01" db="EMBL/GenBank/DDBJ databases">
        <title>YIM 132084 draft genome.</title>
        <authorList>
            <person name="An D."/>
        </authorList>
    </citation>
    <scope>NUCLEOTIDE SEQUENCE</scope>
    <source>
        <strain evidence="3">YIM 132084</strain>
    </source>
</reference>
<organism evidence="3 4">
    <name type="scientific">Nakamurella leprariae</name>
    <dbReference type="NCBI Taxonomy" id="2803911"/>
    <lineage>
        <taxon>Bacteria</taxon>
        <taxon>Bacillati</taxon>
        <taxon>Actinomycetota</taxon>
        <taxon>Actinomycetes</taxon>
        <taxon>Nakamurellales</taxon>
        <taxon>Nakamurellaceae</taxon>
        <taxon>Nakamurella</taxon>
    </lineage>
</organism>
<dbReference type="Proteomes" id="UP000663792">
    <property type="component" value="Unassembled WGS sequence"/>
</dbReference>
<comment type="similarity">
    <text evidence="1">Belongs to the YciI family.</text>
</comment>
<evidence type="ECO:0000256" key="1">
    <source>
        <dbReference type="ARBA" id="ARBA00007689"/>
    </source>
</evidence>
<dbReference type="SUPFAM" id="SSF54909">
    <property type="entry name" value="Dimeric alpha+beta barrel"/>
    <property type="match status" value="1"/>
</dbReference>
<dbReference type="PANTHER" id="PTHR37828">
    <property type="entry name" value="GSR2449 PROTEIN"/>
    <property type="match status" value="1"/>
</dbReference>
<proteinExistence type="inferred from homology"/>
<gene>
    <name evidence="3" type="ORF">JL106_19855</name>
</gene>
<keyword evidence="4" id="KW-1185">Reference proteome</keyword>
<evidence type="ECO:0000259" key="2">
    <source>
        <dbReference type="Pfam" id="PF03795"/>
    </source>
</evidence>
<dbReference type="PANTHER" id="PTHR37828:SF1">
    <property type="entry name" value="YCII-RELATED DOMAIN-CONTAINING PROTEIN"/>
    <property type="match status" value="1"/>
</dbReference>
<accession>A0A938YJY5</accession>
<feature type="domain" description="YCII-related" evidence="2">
    <location>
        <begin position="7"/>
        <end position="86"/>
    </location>
</feature>
<dbReference type="RefSeq" id="WP_205262507.1">
    <property type="nucleotide sequence ID" value="NZ_JAERWK010000029.1"/>
</dbReference>
<dbReference type="InterPro" id="IPR011008">
    <property type="entry name" value="Dimeric_a/b-barrel"/>
</dbReference>
<protein>
    <recommendedName>
        <fullName evidence="2">YCII-related domain-containing protein</fullName>
    </recommendedName>
</protein>
<evidence type="ECO:0000313" key="4">
    <source>
        <dbReference type="Proteomes" id="UP000663792"/>
    </source>
</evidence>
<dbReference type="AlphaFoldDB" id="A0A938YJY5"/>
<dbReference type="Gene3D" id="3.30.70.1060">
    <property type="entry name" value="Dimeric alpha+beta barrel"/>
    <property type="match status" value="1"/>
</dbReference>
<dbReference type="EMBL" id="JAERWK010000029">
    <property type="protein sequence ID" value="MBM9469544.1"/>
    <property type="molecule type" value="Genomic_DNA"/>
</dbReference>
<sequence>MPTYAVQYAYRDVPEQLDEHRPVHRDWLRGLAADGAVVTCGPWVGEPAGALLIFRGESAAAVETLLDQDPFWTVGVIAERSVREWNPVIGQLAD</sequence>
<dbReference type="InterPro" id="IPR005545">
    <property type="entry name" value="YCII"/>
</dbReference>